<dbReference type="Pfam" id="PF13439">
    <property type="entry name" value="Glyco_transf_4"/>
    <property type="match status" value="1"/>
</dbReference>
<dbReference type="Gene3D" id="3.40.50.2000">
    <property type="entry name" value="Glycogen Phosphorylase B"/>
    <property type="match status" value="2"/>
</dbReference>
<evidence type="ECO:0000259" key="2">
    <source>
        <dbReference type="Pfam" id="PF13439"/>
    </source>
</evidence>
<dbReference type="PANTHER" id="PTHR45947">
    <property type="entry name" value="SULFOQUINOVOSYL TRANSFERASE SQD2"/>
    <property type="match status" value="1"/>
</dbReference>
<evidence type="ECO:0000313" key="4">
    <source>
        <dbReference type="Proteomes" id="UP000219215"/>
    </source>
</evidence>
<dbReference type="InterPro" id="IPR028098">
    <property type="entry name" value="Glyco_trans_4-like_N"/>
</dbReference>
<evidence type="ECO:0008006" key="5">
    <source>
        <dbReference type="Google" id="ProtNLM"/>
    </source>
</evidence>
<dbReference type="KEGG" id="pprf:DPRO_1328"/>
<evidence type="ECO:0000313" key="3">
    <source>
        <dbReference type="EMBL" id="SOB58218.1"/>
    </source>
</evidence>
<evidence type="ECO:0000259" key="1">
    <source>
        <dbReference type="Pfam" id="PF00534"/>
    </source>
</evidence>
<dbReference type="Pfam" id="PF00534">
    <property type="entry name" value="Glycos_transf_1"/>
    <property type="match status" value="1"/>
</dbReference>
<proteinExistence type="predicted"/>
<feature type="domain" description="Glycosyltransferase subfamily 4-like N-terminal" evidence="2">
    <location>
        <begin position="28"/>
        <end position="201"/>
    </location>
</feature>
<dbReference type="PANTHER" id="PTHR45947:SF3">
    <property type="entry name" value="SULFOQUINOVOSYL TRANSFERASE SQD2"/>
    <property type="match status" value="1"/>
</dbReference>
<dbReference type="EMBL" id="LT907975">
    <property type="protein sequence ID" value="SOB58218.1"/>
    <property type="molecule type" value="Genomic_DNA"/>
</dbReference>
<protein>
    <recommendedName>
        <fullName evidence="5">Glycosyl transferase group 1</fullName>
    </recommendedName>
</protein>
<reference evidence="4" key="1">
    <citation type="submission" date="2017-09" db="EMBL/GenBank/DDBJ databases">
        <authorList>
            <person name="Regsiter A."/>
            <person name="William W."/>
        </authorList>
    </citation>
    <scope>NUCLEOTIDE SEQUENCE [LARGE SCALE GENOMIC DNA]</scope>
    <source>
        <strain evidence="4">500-1</strain>
    </source>
</reference>
<dbReference type="InterPro" id="IPR050194">
    <property type="entry name" value="Glycosyltransferase_grp1"/>
</dbReference>
<dbReference type="CDD" id="cd03801">
    <property type="entry name" value="GT4_PimA-like"/>
    <property type="match status" value="1"/>
</dbReference>
<dbReference type="AlphaFoldDB" id="A0A2C8F8P0"/>
<dbReference type="GO" id="GO:0016757">
    <property type="term" value="F:glycosyltransferase activity"/>
    <property type="evidence" value="ECO:0007669"/>
    <property type="project" value="InterPro"/>
</dbReference>
<dbReference type="InterPro" id="IPR001296">
    <property type="entry name" value="Glyco_trans_1"/>
</dbReference>
<accession>A0A2C8F8P0</accession>
<organism evidence="3 4">
    <name type="scientific">Pseudodesulfovibrio profundus</name>
    <dbReference type="NCBI Taxonomy" id="57320"/>
    <lineage>
        <taxon>Bacteria</taxon>
        <taxon>Pseudomonadati</taxon>
        <taxon>Thermodesulfobacteriota</taxon>
        <taxon>Desulfovibrionia</taxon>
        <taxon>Desulfovibrionales</taxon>
        <taxon>Desulfovibrionaceae</taxon>
    </lineage>
</organism>
<gene>
    <name evidence="3" type="ORF">DPRO_1328</name>
</gene>
<dbReference type="SUPFAM" id="SSF53756">
    <property type="entry name" value="UDP-Glycosyltransferase/glycogen phosphorylase"/>
    <property type="match status" value="1"/>
</dbReference>
<sequence length="409" mass="45818">MSADLSLAETAVNKRILFYTPIFPPEYSGATFQAIALAKQLQRNGHDITFLCLRESETHRPPGAFDTLGHEGLKVIEVPIQNYREPYTLKKHGELVLRLFHILFSQRKTFDIIHSHNFQFPYAALGVAGRLLRKPSCCKVTMSADLDYEKIGRATGSLYSVMTRSFDRVIGISSEITSTLRQKGFADSTIESIPNGVDTDRFHPVDRDTKREIKHSLGQDDRPVVLFLGGITYRKGVDDLMTVWKTVADHNPEATLLLLGPRSLDEGASGDAYCYDEAMDFIRENDLEERVQFLGRINDVRPYLQSADLLVLPSKLEGMPNVVLEAMACGTPCVANRVSGINDIITPGENGEIIDFDTDHFSRAIIDLLDSSDKRDKYGAHAASTIKTHFSLRAVAEQYARLYDAMQQR</sequence>
<name>A0A2C8F8P0_9BACT</name>
<dbReference type="Proteomes" id="UP000219215">
    <property type="component" value="Chromosome DPRO"/>
</dbReference>
<keyword evidence="4" id="KW-1185">Reference proteome</keyword>
<feature type="domain" description="Glycosyl transferase family 1" evidence="1">
    <location>
        <begin position="212"/>
        <end position="382"/>
    </location>
</feature>